<proteinExistence type="predicted"/>
<dbReference type="AlphaFoldDB" id="A0A0L0FMC3"/>
<organism evidence="1 2">
    <name type="scientific">Sphaeroforma arctica JP610</name>
    <dbReference type="NCBI Taxonomy" id="667725"/>
    <lineage>
        <taxon>Eukaryota</taxon>
        <taxon>Ichthyosporea</taxon>
        <taxon>Ichthyophonida</taxon>
        <taxon>Sphaeroforma</taxon>
    </lineage>
</organism>
<reference evidence="1 2" key="1">
    <citation type="submission" date="2011-02" db="EMBL/GenBank/DDBJ databases">
        <title>The Genome Sequence of Sphaeroforma arctica JP610.</title>
        <authorList>
            <consortium name="The Broad Institute Genome Sequencing Platform"/>
            <person name="Russ C."/>
            <person name="Cuomo C."/>
            <person name="Young S.K."/>
            <person name="Zeng Q."/>
            <person name="Gargeya S."/>
            <person name="Alvarado L."/>
            <person name="Berlin A."/>
            <person name="Chapman S.B."/>
            <person name="Chen Z."/>
            <person name="Freedman E."/>
            <person name="Gellesch M."/>
            <person name="Goldberg J."/>
            <person name="Griggs A."/>
            <person name="Gujja S."/>
            <person name="Heilman E."/>
            <person name="Heiman D."/>
            <person name="Howarth C."/>
            <person name="Mehta T."/>
            <person name="Neiman D."/>
            <person name="Pearson M."/>
            <person name="Roberts A."/>
            <person name="Saif S."/>
            <person name="Shea T."/>
            <person name="Shenoy N."/>
            <person name="Sisk P."/>
            <person name="Stolte C."/>
            <person name="Sykes S."/>
            <person name="White J."/>
            <person name="Yandava C."/>
            <person name="Burger G."/>
            <person name="Gray M.W."/>
            <person name="Holland P.W.H."/>
            <person name="King N."/>
            <person name="Lang F.B.F."/>
            <person name="Roger A.J."/>
            <person name="Ruiz-Trillo I."/>
            <person name="Haas B."/>
            <person name="Nusbaum C."/>
            <person name="Birren B."/>
        </authorList>
    </citation>
    <scope>NUCLEOTIDE SEQUENCE [LARGE SCALE GENOMIC DNA]</scope>
    <source>
        <strain evidence="1 2">JP610</strain>
    </source>
</reference>
<dbReference type="Proteomes" id="UP000054560">
    <property type="component" value="Unassembled WGS sequence"/>
</dbReference>
<dbReference type="EMBL" id="KQ242604">
    <property type="protein sequence ID" value="KNC77905.1"/>
    <property type="molecule type" value="Genomic_DNA"/>
</dbReference>
<evidence type="ECO:0000313" key="2">
    <source>
        <dbReference type="Proteomes" id="UP000054560"/>
    </source>
</evidence>
<gene>
    <name evidence="1" type="ORF">SARC_09648</name>
</gene>
<dbReference type="RefSeq" id="XP_014151807.1">
    <property type="nucleotide sequence ID" value="XM_014296332.1"/>
</dbReference>
<protein>
    <submittedName>
        <fullName evidence="1">Uncharacterized protein</fullName>
    </submittedName>
</protein>
<feature type="non-terminal residue" evidence="1">
    <location>
        <position position="103"/>
    </location>
</feature>
<keyword evidence="2" id="KW-1185">Reference proteome</keyword>
<name>A0A0L0FMC3_9EUKA</name>
<accession>A0A0L0FMC3</accession>
<dbReference type="GeneID" id="25910152"/>
<evidence type="ECO:0000313" key="1">
    <source>
        <dbReference type="EMBL" id="KNC77905.1"/>
    </source>
</evidence>
<sequence>MSDSDPVAGVAYTVERTGASVRVTELHKKVHADLLLLSNPHTSAKGGLSGDVLAECQQNYINTQRDIWMSLRLKRYTQTHSEVVRDLIRFIRWHTHCEERFVL</sequence>